<keyword evidence="1" id="KW-0732">Signal</keyword>
<sequence length="72" mass="8326">MLSPFRRILPRAFLVFFLTLTSSASSRTKFMYSSKPCYSNISMTHNRKSLTMMYKNSAHKNNKGGHFHPPIL</sequence>
<keyword evidence="2" id="KW-0687">Ribonucleoprotein</keyword>
<organism evidence="2">
    <name type="scientific">Rhizophora mucronata</name>
    <name type="common">Asiatic mangrove</name>
    <dbReference type="NCBI Taxonomy" id="61149"/>
    <lineage>
        <taxon>Eukaryota</taxon>
        <taxon>Viridiplantae</taxon>
        <taxon>Streptophyta</taxon>
        <taxon>Embryophyta</taxon>
        <taxon>Tracheophyta</taxon>
        <taxon>Spermatophyta</taxon>
        <taxon>Magnoliopsida</taxon>
        <taxon>eudicotyledons</taxon>
        <taxon>Gunneridae</taxon>
        <taxon>Pentapetalae</taxon>
        <taxon>rosids</taxon>
        <taxon>fabids</taxon>
        <taxon>Malpighiales</taxon>
        <taxon>Rhizophoraceae</taxon>
        <taxon>Rhizophora</taxon>
    </lineage>
</organism>
<accession>A0A2P2JL25</accession>
<evidence type="ECO:0000256" key="1">
    <source>
        <dbReference type="SAM" id="SignalP"/>
    </source>
</evidence>
<dbReference type="EMBL" id="GGEC01013710">
    <property type="protein sequence ID" value="MBW94193.1"/>
    <property type="molecule type" value="Transcribed_RNA"/>
</dbReference>
<feature type="signal peptide" evidence="1">
    <location>
        <begin position="1"/>
        <end position="24"/>
    </location>
</feature>
<dbReference type="AlphaFoldDB" id="A0A2P2JL25"/>
<name>A0A2P2JL25_RHIMU</name>
<feature type="chain" id="PRO_5015180812" evidence="1">
    <location>
        <begin position="25"/>
        <end position="72"/>
    </location>
</feature>
<proteinExistence type="predicted"/>
<dbReference type="GO" id="GO:1990904">
    <property type="term" value="C:ribonucleoprotein complex"/>
    <property type="evidence" value="ECO:0007669"/>
    <property type="project" value="UniProtKB-KW"/>
</dbReference>
<protein>
    <submittedName>
        <fullName evidence="2">Small nuclear ribonucleoprotein E</fullName>
    </submittedName>
</protein>
<reference evidence="2" key="1">
    <citation type="submission" date="2018-02" db="EMBL/GenBank/DDBJ databases">
        <title>Rhizophora mucronata_Transcriptome.</title>
        <authorList>
            <person name="Meera S.P."/>
            <person name="Sreeshan A."/>
            <person name="Augustine A."/>
        </authorList>
    </citation>
    <scope>NUCLEOTIDE SEQUENCE</scope>
    <source>
        <tissue evidence="2">Leaf</tissue>
    </source>
</reference>
<evidence type="ECO:0000313" key="2">
    <source>
        <dbReference type="EMBL" id="MBW94193.1"/>
    </source>
</evidence>